<dbReference type="PANTHER" id="PTHR12338">
    <property type="entry name" value="AUTOTRANSPORTER"/>
    <property type="match status" value="1"/>
</dbReference>
<name>A0A211ZGE4_9PROT</name>
<evidence type="ECO:0000256" key="2">
    <source>
        <dbReference type="ARBA" id="ARBA00022525"/>
    </source>
</evidence>
<feature type="region of interest" description="Disordered" evidence="4">
    <location>
        <begin position="1"/>
        <end position="20"/>
    </location>
</feature>
<proteinExistence type="predicted"/>
<keyword evidence="7" id="KW-1185">Reference proteome</keyword>
<reference evidence="7" key="1">
    <citation type="submission" date="2017-05" db="EMBL/GenBank/DDBJ databases">
        <authorList>
            <person name="Macchi M."/>
            <person name="Festa S."/>
            <person name="Coppotelli B.M."/>
            <person name="Morelli I.S."/>
        </authorList>
    </citation>
    <scope>NUCLEOTIDE SEQUENCE [LARGE SCALE GENOMIC DNA]</scope>
    <source>
        <strain evidence="7">I</strain>
    </source>
</reference>
<dbReference type="PANTHER" id="PTHR12338:SF8">
    <property type="entry name" value="HEME_HEMOPEXIN-BINDING PROTEIN"/>
    <property type="match status" value="1"/>
</dbReference>
<dbReference type="InterPro" id="IPR008638">
    <property type="entry name" value="FhaB/CdiA-like_TPS"/>
</dbReference>
<feature type="domain" description="Filamentous haemagglutinin FhaB/tRNA nuclease CdiA-like TPS" evidence="5">
    <location>
        <begin position="118"/>
        <end position="221"/>
    </location>
</feature>
<dbReference type="Proteomes" id="UP000196655">
    <property type="component" value="Unassembled WGS sequence"/>
</dbReference>
<dbReference type="InterPro" id="IPR012334">
    <property type="entry name" value="Pectin_lyas_fold"/>
</dbReference>
<gene>
    <name evidence="6" type="ORF">BWR60_25210</name>
</gene>
<dbReference type="InterPro" id="IPR011050">
    <property type="entry name" value="Pectin_lyase_fold/virulence"/>
</dbReference>
<feature type="compositionally biased region" description="Basic and acidic residues" evidence="4">
    <location>
        <begin position="3519"/>
        <end position="3532"/>
    </location>
</feature>
<feature type="region of interest" description="Disordered" evidence="4">
    <location>
        <begin position="3518"/>
        <end position="3549"/>
    </location>
</feature>
<sequence>MAGIGAPTRPSHRLATAPSMPGLLPRRLRLGCSALALLAGLAAFGTMAEPARADGAKIVGMRLVRGDSAASGSGGSGGGGNGGGGNSAVDRALSRAASAGAPKVLFSGMSLNRIQNASANNPVVDATNKLMTIEQLKPKAVIDWNRFNIAGDETVRFDQKGNRDWAVLNRIGQADPSRIDGALKADGHVYLINQNGVIFGNGARVNVRNLVASSLSISEDQFMRGILDTPKTADGQPLPVFTAAGDGEPGQIKVERGALIQGPDNSSVMLLGGSVVNAGTIRAPAGQVVIGAGRRVYIYPASSTSTSTDQQYPRGVAIEVDSIADRSSPTANWTVNAGTIDTPRGGNISIASLLIAQNGRMSATTAVRAGGSILLKAAADPVYFQQTPLSQRNTRGKVTFGRGSETTILPENSTDTITDAEQFEHSRVQIIAGAGTMERGARIQAPAGDVTVQIAEMPFDGSPNRFTMENGSLIDVSGTTSTEVAMERNQIAIKLRNNELNSPLQRDGFLFGKTINVDVRDGSPIGNIGDYLKSVGRTAVERSAVGGTVSISARTPDSGEVVIRDGAAINVSGGQVRYRGGWLDTTQLVGADGRIYDISQASPDIQYVAFAEDRYAQQKIYGPRWEAGYTDGMAAGAVSISASAAVLDGRISGGTTPGARQRSRDQLPALGSLTLTLRRPVDVVFGAGGSGLADGFGSDDALPDNLRDRLVIAPSLVGNGGVDKIAVTTAGGDIAVARGVTLRTAPGGSVDLRSRPEVDPPNLYDAEGVIDQFGAITVAGAIETPSGTITLAGRNVTLAAGARLAARGQWVNDRVDANGNPYPDGSGPAGAALPDGGTIDLSTLKTLTIARGSLIDVSAGGWVATDGSLTKGNGGEVRLATSRFIDQNIAIRPSAGKLVLGGDILGYGLDRGGKLTIRTDRIWIGGGLAPQGALVLDPGFLSRGGFSDVTLQGYRGVTVAANTVATPAAATLRLNPDYLWRASGSDVFGFARLDVLPEEQRPAGSLTLIARGSDLRADDFGVDGVDATGKSYEGGGSVVFARGSVVRMGTGGSVTAVAARTVRVDGTIETPAGQITLMGGITVDKASVSDPDTGMGFPLAAYDPEAGVRVGATARLLAGGAVRLDPTTDGTRRGTVLDGGTITLRANNGALIIERGAVLDVSGVSTELDLRSMTMYGIKLRRQAVASNGGTIRLTSSDGLYVDGTLRGRGGGPDAEGGTLITEMRQGSQGGSNRLGLPDDTVRVLNIRQSGLSRGAAGRYDAGTLRRYAGQGFVAADTAMDGGFGTWVMGADNAVNFAGDVTLKLDREIQFATYTIGATPAPGRTGARVVLQAPRVSFTNAGIEPTGGGLGIEITDLTDRILNPATQLSILADLIDLSSDRLRFGGLYHVQVGSDPETGEGIYKDRRFGGFGLVTLKSSGDIRFSGGGGGDSGNLSTAGDLVFRAAQIYPNTDQSFTVNALGKVSVQPNGKSKMPLSIGGALTIAAPEIVQNGTIRAPLGQIVLGIDGVSEVTLGRGSVTSVSAKGLTVPYGFVQNGSLWFKAGGGGGVSIIGAPAKQVRLLGTDVDVRDGAVIDVSGGGELLANEFVAGLGGPSDILGDPNSFAVIPDFDGYAPWDPYISGYQPTAQSADFDFSRDVPLVPSTASVAGRSLNQGGNTSLRVGDRVYLSGGGGLPAGTYVLLPARYALMPGAYRVRAVNGVLDRLPAMNGRAPDGSAYVAGRRSVLNTSISDARWSGFQVESGAVLRQRAQYDSYEANSFFRSEAFLSRQKTDTGVIPAPVLPIDGGTLVAKATETLRLDGTARFAPAEGGRLGRFDIATAKIAVVSEGADTQDLTDQGYLLLQAEQLNDFGVGSLLIGGERSPAPVTSADPRGGTQVQVVASDVVIRNPGTALQGPEVLLAAGNTLTVESGSVIRATGTDAGPADTLRLSGDSALLRVSTGDRVDVVRTGFSGFGGSLTIQDGAAVLASGSLALDATGDSILASTQIRGDRAIDAAARQISFGDAPDGTQGLVFRDGTLSVLAQTGTLTLRGYNSIDFYGDVSVGAGQGSALRTLSLDSPLLAGHGGNATINAGAVQLRNTGDASDLPVDLAGGSLTINATTRMDGGKPVEGTGRIDLADGPVRIAGFGATTLSADERIVGTSGLDIATDASPGSGGDTRPNRLRADGALTLTATALSAGAGSDNAVEAGGALAFTGRSVPTLPGFDDIGGRLRLSGDTVSLAGRIEVSAGILEASATRNLEIAGNTAIDAAGVERHFFDQTRYAPGGVVKLSSAQGDVVLAGGSSIAIGGGPGGDAGRLIVDAAHGRFVADGTIDARSATGTRHGQVDLDLGRLDGSFDTLAGKLAAAGFAEAQRLRIRSGDITLGAGQTVTARDFALSVDSGNLTIGGTINAGGATGGDIRLAAGRTLTLANGAVLNASGAAADAAGQGGSVLLSAGDSGRLDLQAGSAISVGAGGTTGSVHLRAPRTNGDTDVAITELGSGIGGAREVTVEAYKAYNDVSSVDASTIQADLDDFAAKGVAGRIADRFGPGVTARAGVELRSAADMTLDTDLDLHALMQGRDGASGILTLRAGGDLTFLGSLSDGFTTVDGNTLAGGDSWSYRLVAGADLTGADPLALLAAADLAAGKGSVVVDSVTANRALRVRTGTGDIDIAAARDFVLGARSDTNLGPDFFTPIPQAVVYTAGQPIAGLPAGLLDPNRYPDAARPTGGGDISISAGGSLYGVPSDQLISDYVWRQGDANGDQELATTWWIDFGGFQQGVGALAGGNVDLRAGGQIRNLSAVIPTVGWVSDGAVTVRNGGSLTVDALGDIVSGVYYVGRGDATIEAGGAIKGGASVTMLDQFDFPSGGPLTPRTILAGGDTAFHLRSRGDLTIETVLDPMMLPVSARQEPNIFDPAASLTGGGFFSRGANSAVSLDSIGGDVRFGNDGYTVSTLAVGDAQQFSPTPAAGYAVLYPSTVRANAFSGDILVDGGMVLVSGDRGTLELLAADDVLFRPGGDPTAPTPIPTLLLPLVAMADAPPQFEPTPLNPVVITRIVAQPDVEEKQFQQAHLLATPALDQAGRHVGDSDPARIYAVGGDIQGALPTGAYQLIVPKSLQLRAGSDIADLSIRATNTNPGDVTLVQAGRDIDLTTNGGVEPDLSAQIKVGGPGRLEVSAGRNIDLGYGVGILTDGNLRTSVLPEQGADITVVAGLGGGQPDRAAFMTRYLDPAHTAELDPYLVGPGGSLYTAQMISYVEGVTGRSGLDAATAFALFKALAPEQQDPLLQDILFAELRASGREANDASSPRFGATDRGYAAADTLFPGDGWSGGISMLDSQIKTQRGGDISILLPGGGIQLGATTKDLTKPEHDPNDSGLWTVLGGAIRVFAHDDILIRSSRALTASGGDILMWSSFGDIDAGLGSRAAISTAPAVVRLSLNGTLQVEPGGIVSGSGIGALQKPGDVDLYAPNGSVNAGEGGIRVSGNFNVFALQVLNADNIQVGGQAVGLPTAPVNPASIAGTSDVAAQATRAIEQQVRDQAERGAKPNDEAPPLLITGSFLGYEGG</sequence>
<dbReference type="Pfam" id="PF05860">
    <property type="entry name" value="TPS"/>
    <property type="match status" value="1"/>
</dbReference>
<evidence type="ECO:0000256" key="3">
    <source>
        <dbReference type="ARBA" id="ARBA00022729"/>
    </source>
</evidence>
<dbReference type="InterPro" id="IPR021026">
    <property type="entry name" value="Filamn_hemagglutn_DUF3739"/>
</dbReference>
<keyword evidence="3" id="KW-0732">Signal</keyword>
<protein>
    <recommendedName>
        <fullName evidence="5">Filamentous haemagglutinin FhaB/tRNA nuclease CdiA-like TPS domain-containing protein</fullName>
    </recommendedName>
</protein>
<evidence type="ECO:0000313" key="7">
    <source>
        <dbReference type="Proteomes" id="UP000196655"/>
    </source>
</evidence>
<dbReference type="GO" id="GO:0005576">
    <property type="term" value="C:extracellular region"/>
    <property type="evidence" value="ECO:0007669"/>
    <property type="project" value="UniProtKB-SubCell"/>
</dbReference>
<evidence type="ECO:0000256" key="4">
    <source>
        <dbReference type="SAM" id="MobiDB-lite"/>
    </source>
</evidence>
<accession>A0A211ZGE4</accession>
<comment type="subcellular location">
    <subcellularLocation>
        <location evidence="1">Secreted</location>
    </subcellularLocation>
</comment>
<dbReference type="RefSeq" id="WP_088154145.1">
    <property type="nucleotide sequence ID" value="NZ_NHON01000061.1"/>
</dbReference>
<dbReference type="InterPro" id="IPR050909">
    <property type="entry name" value="Bact_Autotransporter_VF"/>
</dbReference>
<organism evidence="6 7">
    <name type="scientific">Inquilinus limosus</name>
    <dbReference type="NCBI Taxonomy" id="171674"/>
    <lineage>
        <taxon>Bacteria</taxon>
        <taxon>Pseudomonadati</taxon>
        <taxon>Pseudomonadota</taxon>
        <taxon>Alphaproteobacteria</taxon>
        <taxon>Rhodospirillales</taxon>
        <taxon>Rhodospirillaceae</taxon>
        <taxon>Inquilinus</taxon>
    </lineage>
</organism>
<evidence type="ECO:0000259" key="5">
    <source>
        <dbReference type="SMART" id="SM00912"/>
    </source>
</evidence>
<dbReference type="Pfam" id="PF12545">
    <property type="entry name" value="DUF3739"/>
    <property type="match status" value="1"/>
</dbReference>
<evidence type="ECO:0000313" key="6">
    <source>
        <dbReference type="EMBL" id="OWJ64325.1"/>
    </source>
</evidence>
<dbReference type="OrthoDB" id="1776524at2"/>
<evidence type="ECO:0000256" key="1">
    <source>
        <dbReference type="ARBA" id="ARBA00004613"/>
    </source>
</evidence>
<dbReference type="Gene3D" id="2.160.20.10">
    <property type="entry name" value="Single-stranded right-handed beta-helix, Pectin lyase-like"/>
    <property type="match status" value="2"/>
</dbReference>
<keyword evidence="2" id="KW-0964">Secreted</keyword>
<dbReference type="SMART" id="SM00912">
    <property type="entry name" value="Haemagg_act"/>
    <property type="match status" value="1"/>
</dbReference>
<dbReference type="SUPFAM" id="SSF51126">
    <property type="entry name" value="Pectin lyase-like"/>
    <property type="match status" value="1"/>
</dbReference>
<comment type="caution">
    <text evidence="6">The sequence shown here is derived from an EMBL/GenBank/DDBJ whole genome shotgun (WGS) entry which is preliminary data.</text>
</comment>
<dbReference type="NCBIfam" id="TIGR01901">
    <property type="entry name" value="adhes_NPXG"/>
    <property type="match status" value="1"/>
</dbReference>
<dbReference type="EMBL" id="NHON01000061">
    <property type="protein sequence ID" value="OWJ64325.1"/>
    <property type="molecule type" value="Genomic_DNA"/>
</dbReference>